<dbReference type="GO" id="GO:0042373">
    <property type="term" value="P:vitamin K metabolic process"/>
    <property type="evidence" value="ECO:0007669"/>
    <property type="project" value="InterPro"/>
</dbReference>
<dbReference type="GO" id="GO:0047057">
    <property type="term" value="F:vitamin-K-epoxide reductase (warfarin-sensitive) activity"/>
    <property type="evidence" value="ECO:0007669"/>
    <property type="project" value="UniProtKB-EC"/>
</dbReference>
<dbReference type="CDD" id="cd12917">
    <property type="entry name" value="VKOR_euk"/>
    <property type="match status" value="1"/>
</dbReference>
<dbReference type="PANTHER" id="PTHR14519">
    <property type="entry name" value="VITAMIN K EPOXIDE REDUCTASE COMPLEX, SUBUNIT 1"/>
    <property type="match status" value="1"/>
</dbReference>
<dbReference type="PANTHER" id="PTHR14519:SF5">
    <property type="entry name" value="VITAMIN K EPOXIDE REDUCTASE COMPLEX SUBUNIT 1-LIKE PROTEIN 1"/>
    <property type="match status" value="1"/>
</dbReference>
<organism evidence="14">
    <name type="scientific">Harvfovirus sp</name>
    <dbReference type="NCBI Taxonomy" id="2487768"/>
    <lineage>
        <taxon>Viruses</taxon>
        <taxon>Varidnaviria</taxon>
        <taxon>Bamfordvirae</taxon>
        <taxon>Nucleocytoviricota</taxon>
        <taxon>Megaviricetes</taxon>
        <taxon>Imitervirales</taxon>
        <taxon>Mimiviridae</taxon>
        <taxon>Klosneuvirinae</taxon>
    </lineage>
</organism>
<dbReference type="Gene3D" id="1.20.1440.130">
    <property type="entry name" value="VKOR domain"/>
    <property type="match status" value="1"/>
</dbReference>
<evidence type="ECO:0000256" key="8">
    <source>
        <dbReference type="ARBA" id="ARBA00023002"/>
    </source>
</evidence>
<evidence type="ECO:0000256" key="7">
    <source>
        <dbReference type="ARBA" id="ARBA00022989"/>
    </source>
</evidence>
<keyword evidence="8" id="KW-0560">Oxidoreductase</keyword>
<evidence type="ECO:0000256" key="4">
    <source>
        <dbReference type="ARBA" id="ARBA00022692"/>
    </source>
</evidence>
<dbReference type="InterPro" id="IPR042406">
    <property type="entry name" value="VKORC1/VKORC1L1"/>
</dbReference>
<comment type="similarity">
    <text evidence="2">Belongs to the VKOR family.</text>
</comment>
<evidence type="ECO:0000256" key="9">
    <source>
        <dbReference type="ARBA" id="ARBA00023136"/>
    </source>
</evidence>
<dbReference type="GO" id="GO:0048038">
    <property type="term" value="F:quinone binding"/>
    <property type="evidence" value="ECO:0007669"/>
    <property type="project" value="UniProtKB-KW"/>
</dbReference>
<dbReference type="SMART" id="SM00756">
    <property type="entry name" value="VKc"/>
    <property type="match status" value="1"/>
</dbReference>
<dbReference type="InterPro" id="IPR038354">
    <property type="entry name" value="VKOR_sf"/>
</dbReference>
<keyword evidence="10" id="KW-1015">Disulfide bond</keyword>
<keyword evidence="5" id="KW-0874">Quinone</keyword>
<evidence type="ECO:0000256" key="5">
    <source>
        <dbReference type="ARBA" id="ARBA00022719"/>
    </source>
</evidence>
<protein>
    <recommendedName>
        <fullName evidence="3">vitamin-K-epoxide reductase (warfarin-sensitive)</fullName>
        <ecNumber evidence="3">1.17.4.4</ecNumber>
    </recommendedName>
</protein>
<proteinExistence type="inferred from homology"/>
<comment type="subcellular location">
    <subcellularLocation>
        <location evidence="1">Endoplasmic reticulum membrane</location>
        <topology evidence="1">Multi-pass membrane protein</topology>
    </subcellularLocation>
</comment>
<sequence length="145" mass="16704">MISLLGLAGIIISSYAVYVEKNAHLKKKFLCDINENMSCSRILTSDYSKMVEMIFKLKPKHPLNLPNTYYGILFYIIVTLYPHFQMIPFREYLFFTGSLLSMLASITLICILIFKLKELCIVCLATHLINMCIFYLALKENSLIS</sequence>
<dbReference type="EMBL" id="MK072264">
    <property type="protein sequence ID" value="AYV81228.1"/>
    <property type="molecule type" value="Genomic_DNA"/>
</dbReference>
<keyword evidence="4 12" id="KW-0812">Transmembrane</keyword>
<evidence type="ECO:0000256" key="6">
    <source>
        <dbReference type="ARBA" id="ARBA00022824"/>
    </source>
</evidence>
<gene>
    <name evidence="14" type="ORF">Harvfovirus22_3</name>
</gene>
<evidence type="ECO:0000256" key="11">
    <source>
        <dbReference type="ARBA" id="ARBA00023284"/>
    </source>
</evidence>
<dbReference type="EC" id="1.17.4.4" evidence="3"/>
<feature type="transmembrane region" description="Helical" evidence="12">
    <location>
        <begin position="119"/>
        <end position="138"/>
    </location>
</feature>
<dbReference type="Pfam" id="PF07884">
    <property type="entry name" value="VKOR"/>
    <property type="match status" value="1"/>
</dbReference>
<keyword evidence="9 12" id="KW-0472">Membrane</keyword>
<evidence type="ECO:0000256" key="3">
    <source>
        <dbReference type="ARBA" id="ARBA00012278"/>
    </source>
</evidence>
<dbReference type="InterPro" id="IPR012932">
    <property type="entry name" value="VKOR"/>
</dbReference>
<reference evidence="14" key="1">
    <citation type="submission" date="2018-10" db="EMBL/GenBank/DDBJ databases">
        <title>Hidden diversity of soil giant viruses.</title>
        <authorList>
            <person name="Schulz F."/>
            <person name="Alteio L."/>
            <person name="Goudeau D."/>
            <person name="Ryan E.M."/>
            <person name="Malmstrom R.R."/>
            <person name="Blanchard J."/>
            <person name="Woyke T."/>
        </authorList>
    </citation>
    <scope>NUCLEOTIDE SEQUENCE</scope>
    <source>
        <strain evidence="14">HAV1</strain>
    </source>
</reference>
<keyword evidence="6" id="KW-0256">Endoplasmic reticulum</keyword>
<evidence type="ECO:0000256" key="2">
    <source>
        <dbReference type="ARBA" id="ARBA00006214"/>
    </source>
</evidence>
<evidence type="ECO:0000259" key="13">
    <source>
        <dbReference type="SMART" id="SM00756"/>
    </source>
</evidence>
<name>A0A3G5A1Y0_9VIRU</name>
<feature type="domain" description="Vitamin K epoxide reductase" evidence="13">
    <location>
        <begin position="2"/>
        <end position="141"/>
    </location>
</feature>
<keyword evidence="7 12" id="KW-1133">Transmembrane helix</keyword>
<evidence type="ECO:0000256" key="1">
    <source>
        <dbReference type="ARBA" id="ARBA00004477"/>
    </source>
</evidence>
<accession>A0A3G5A1Y0</accession>
<evidence type="ECO:0000256" key="12">
    <source>
        <dbReference type="SAM" id="Phobius"/>
    </source>
</evidence>
<keyword evidence="11" id="KW-0676">Redox-active center</keyword>
<feature type="transmembrane region" description="Helical" evidence="12">
    <location>
        <begin position="92"/>
        <end position="114"/>
    </location>
</feature>
<evidence type="ECO:0000313" key="14">
    <source>
        <dbReference type="EMBL" id="AYV81228.1"/>
    </source>
</evidence>
<evidence type="ECO:0000256" key="10">
    <source>
        <dbReference type="ARBA" id="ARBA00023157"/>
    </source>
</evidence>